<feature type="non-terminal residue" evidence="1">
    <location>
        <position position="1"/>
    </location>
</feature>
<sequence>VEEWRSNRIINPERTTSEEILGESSGRTWPKMNIWIAQLIDVHKVKEPYTMTRLELTQAALA</sequence>
<gene>
    <name evidence="1" type="ORF">HAX54_031680</name>
</gene>
<name>A0ABS8SC75_DATST</name>
<dbReference type="EMBL" id="JACEIK010000401">
    <property type="protein sequence ID" value="MCD7456415.1"/>
    <property type="molecule type" value="Genomic_DNA"/>
</dbReference>
<dbReference type="Proteomes" id="UP000823775">
    <property type="component" value="Unassembled WGS sequence"/>
</dbReference>
<reference evidence="1 2" key="1">
    <citation type="journal article" date="2021" name="BMC Genomics">
        <title>Datura genome reveals duplications of psychoactive alkaloid biosynthetic genes and high mutation rate following tissue culture.</title>
        <authorList>
            <person name="Rajewski A."/>
            <person name="Carter-House D."/>
            <person name="Stajich J."/>
            <person name="Litt A."/>
        </authorList>
    </citation>
    <scope>NUCLEOTIDE SEQUENCE [LARGE SCALE GENOMIC DNA]</scope>
    <source>
        <strain evidence="1">AR-01</strain>
    </source>
</reference>
<feature type="non-terminal residue" evidence="1">
    <location>
        <position position="62"/>
    </location>
</feature>
<organism evidence="1 2">
    <name type="scientific">Datura stramonium</name>
    <name type="common">Jimsonweed</name>
    <name type="synonym">Common thornapple</name>
    <dbReference type="NCBI Taxonomy" id="4076"/>
    <lineage>
        <taxon>Eukaryota</taxon>
        <taxon>Viridiplantae</taxon>
        <taxon>Streptophyta</taxon>
        <taxon>Embryophyta</taxon>
        <taxon>Tracheophyta</taxon>
        <taxon>Spermatophyta</taxon>
        <taxon>Magnoliopsida</taxon>
        <taxon>eudicotyledons</taxon>
        <taxon>Gunneridae</taxon>
        <taxon>Pentapetalae</taxon>
        <taxon>asterids</taxon>
        <taxon>lamiids</taxon>
        <taxon>Solanales</taxon>
        <taxon>Solanaceae</taxon>
        <taxon>Solanoideae</taxon>
        <taxon>Datureae</taxon>
        <taxon>Datura</taxon>
    </lineage>
</organism>
<accession>A0ABS8SC75</accession>
<proteinExistence type="predicted"/>
<evidence type="ECO:0000313" key="1">
    <source>
        <dbReference type="EMBL" id="MCD7456415.1"/>
    </source>
</evidence>
<keyword evidence="2" id="KW-1185">Reference proteome</keyword>
<protein>
    <submittedName>
        <fullName evidence="1">Uncharacterized protein</fullName>
    </submittedName>
</protein>
<comment type="caution">
    <text evidence="1">The sequence shown here is derived from an EMBL/GenBank/DDBJ whole genome shotgun (WGS) entry which is preliminary data.</text>
</comment>
<evidence type="ECO:0000313" key="2">
    <source>
        <dbReference type="Proteomes" id="UP000823775"/>
    </source>
</evidence>